<gene>
    <name evidence="1" type="ORF">PFISCL1PPCAC_19096</name>
</gene>
<proteinExistence type="predicted"/>
<dbReference type="EMBL" id="BTSY01000005">
    <property type="protein sequence ID" value="GMT27799.1"/>
    <property type="molecule type" value="Genomic_DNA"/>
</dbReference>
<protein>
    <submittedName>
        <fullName evidence="1">Uncharacterized protein</fullName>
    </submittedName>
</protein>
<name>A0AAV5W752_9BILA</name>
<organism evidence="1 2">
    <name type="scientific">Pristionchus fissidentatus</name>
    <dbReference type="NCBI Taxonomy" id="1538716"/>
    <lineage>
        <taxon>Eukaryota</taxon>
        <taxon>Metazoa</taxon>
        <taxon>Ecdysozoa</taxon>
        <taxon>Nematoda</taxon>
        <taxon>Chromadorea</taxon>
        <taxon>Rhabditida</taxon>
        <taxon>Rhabditina</taxon>
        <taxon>Diplogasteromorpha</taxon>
        <taxon>Diplogasteroidea</taxon>
        <taxon>Neodiplogasteridae</taxon>
        <taxon>Pristionchus</taxon>
    </lineage>
</organism>
<comment type="caution">
    <text evidence="1">The sequence shown here is derived from an EMBL/GenBank/DDBJ whole genome shotgun (WGS) entry which is preliminary data.</text>
</comment>
<evidence type="ECO:0000313" key="2">
    <source>
        <dbReference type="Proteomes" id="UP001432322"/>
    </source>
</evidence>
<dbReference type="Proteomes" id="UP001432322">
    <property type="component" value="Unassembled WGS sequence"/>
</dbReference>
<reference evidence="1" key="1">
    <citation type="submission" date="2023-10" db="EMBL/GenBank/DDBJ databases">
        <title>Genome assembly of Pristionchus species.</title>
        <authorList>
            <person name="Yoshida K."/>
            <person name="Sommer R.J."/>
        </authorList>
    </citation>
    <scope>NUCLEOTIDE SEQUENCE</scope>
    <source>
        <strain evidence="1">RS5133</strain>
    </source>
</reference>
<feature type="non-terminal residue" evidence="1">
    <location>
        <position position="1"/>
    </location>
</feature>
<sequence length="89" mass="10226">ENFKLYYINRNIRNLEMLLYLYRHAKYIVHLGGRQAHRAIERATAKREMINPFDAQLELVVGVIVDVEVVGEVATDVTLLVVLVISMAE</sequence>
<keyword evidence="2" id="KW-1185">Reference proteome</keyword>
<dbReference type="AlphaFoldDB" id="A0AAV5W752"/>
<accession>A0AAV5W752</accession>
<evidence type="ECO:0000313" key="1">
    <source>
        <dbReference type="EMBL" id="GMT27799.1"/>
    </source>
</evidence>